<keyword evidence="3" id="KW-1185">Reference proteome</keyword>
<sequence length="261" mass="28715">MGEEQGFPDRDELDAAEALLLLCFTPPSPSLPSESKRESSFPSVDLKSGSVSISEWNSISNSKSCASISSDVTWDGGRTFLEAQSHPCQKRLEVVRKKRSQSLCISNGQKWRIEKEMSLVTMMPSASSSCLSNESAASSTISSAGSHHGSTRTTGRWEMAKPATEVYKHEKKKKKKPLGSIRRRAVAILNILSYGSASEVRIRQLLGDSPDTSKALRMLLKLEEVKRSGAGGQRDPFIYTVISTSLQILCVLYTWNIQIVK</sequence>
<dbReference type="AlphaFoldDB" id="A0A328E2V1"/>
<name>A0A328E2V1_9ASTE</name>
<evidence type="ECO:0000313" key="2">
    <source>
        <dbReference type="EMBL" id="RAL51840.1"/>
    </source>
</evidence>
<dbReference type="Pfam" id="PF25370">
    <property type="entry name" value="HTH_74"/>
    <property type="match status" value="1"/>
</dbReference>
<accession>A0A328E2V1</accession>
<dbReference type="InterPro" id="IPR057523">
    <property type="entry name" value="HTH_74"/>
</dbReference>
<reference evidence="2 3" key="1">
    <citation type="submission" date="2018-06" db="EMBL/GenBank/DDBJ databases">
        <title>The Genome of Cuscuta australis (Dodder) Provides Insight into the Evolution of Plant Parasitism.</title>
        <authorList>
            <person name="Liu H."/>
        </authorList>
    </citation>
    <scope>NUCLEOTIDE SEQUENCE [LARGE SCALE GENOMIC DNA]</scope>
    <source>
        <strain evidence="3">cv. Yunnan</strain>
        <tissue evidence="2">Vines</tissue>
    </source>
</reference>
<feature type="domain" description="HTH three-helical bundle" evidence="1">
    <location>
        <begin position="180"/>
        <end position="218"/>
    </location>
</feature>
<evidence type="ECO:0000313" key="3">
    <source>
        <dbReference type="Proteomes" id="UP000249390"/>
    </source>
</evidence>
<organism evidence="2 3">
    <name type="scientific">Cuscuta australis</name>
    <dbReference type="NCBI Taxonomy" id="267555"/>
    <lineage>
        <taxon>Eukaryota</taxon>
        <taxon>Viridiplantae</taxon>
        <taxon>Streptophyta</taxon>
        <taxon>Embryophyta</taxon>
        <taxon>Tracheophyta</taxon>
        <taxon>Spermatophyta</taxon>
        <taxon>Magnoliopsida</taxon>
        <taxon>eudicotyledons</taxon>
        <taxon>Gunneridae</taxon>
        <taxon>Pentapetalae</taxon>
        <taxon>asterids</taxon>
        <taxon>lamiids</taxon>
        <taxon>Solanales</taxon>
        <taxon>Convolvulaceae</taxon>
        <taxon>Cuscuteae</taxon>
        <taxon>Cuscuta</taxon>
        <taxon>Cuscuta subgen. Grammica</taxon>
        <taxon>Cuscuta sect. Cleistogrammica</taxon>
    </lineage>
</organism>
<dbReference type="PANTHER" id="PTHR34799:SF2">
    <property type="entry name" value="OS07G0656300 PROTEIN"/>
    <property type="match status" value="1"/>
</dbReference>
<protein>
    <recommendedName>
        <fullName evidence="1">HTH three-helical bundle domain-containing protein</fullName>
    </recommendedName>
</protein>
<dbReference type="EMBL" id="NQVE01000046">
    <property type="protein sequence ID" value="RAL51840.1"/>
    <property type="molecule type" value="Genomic_DNA"/>
</dbReference>
<dbReference type="Proteomes" id="UP000249390">
    <property type="component" value="Unassembled WGS sequence"/>
</dbReference>
<comment type="caution">
    <text evidence="2">The sequence shown here is derived from an EMBL/GenBank/DDBJ whole genome shotgun (WGS) entry which is preliminary data.</text>
</comment>
<gene>
    <name evidence="2" type="ORF">DM860_010558</name>
</gene>
<proteinExistence type="predicted"/>
<evidence type="ECO:0000259" key="1">
    <source>
        <dbReference type="Pfam" id="PF25370"/>
    </source>
</evidence>
<dbReference type="PANTHER" id="PTHR34799">
    <property type="entry name" value="OS07G0656300 PROTEIN"/>
    <property type="match status" value="1"/>
</dbReference>